<protein>
    <recommendedName>
        <fullName evidence="6">Pyridoxal kinase PdxY</fullName>
        <shortName evidence="6">PL kinase</shortName>
        <ecNumber evidence="6">2.7.1.35</ecNumber>
    </recommendedName>
</protein>
<dbReference type="Proteomes" id="UP001501600">
    <property type="component" value="Unassembled WGS sequence"/>
</dbReference>
<dbReference type="InterPro" id="IPR023685">
    <property type="entry name" value="Pyridoxal_kinase_PdxY"/>
</dbReference>
<comment type="similarity">
    <text evidence="6">Belongs to the pyridoxine kinase family. PdxY subfamily.</text>
</comment>
<reference evidence="9" key="1">
    <citation type="journal article" date="2019" name="Int. J. Syst. Evol. Microbiol.">
        <title>The Global Catalogue of Microorganisms (GCM) 10K type strain sequencing project: providing services to taxonomists for standard genome sequencing and annotation.</title>
        <authorList>
            <consortium name="The Broad Institute Genomics Platform"/>
            <consortium name="The Broad Institute Genome Sequencing Center for Infectious Disease"/>
            <person name="Wu L."/>
            <person name="Ma J."/>
        </authorList>
    </citation>
    <scope>NUCLEOTIDE SEQUENCE [LARGE SCALE GENOMIC DNA]</scope>
    <source>
        <strain evidence="9">JCM 18720</strain>
    </source>
</reference>
<dbReference type="EC" id="2.7.1.35" evidence="6"/>
<dbReference type="EMBL" id="BAABLF010000005">
    <property type="protein sequence ID" value="GAA5188655.1"/>
    <property type="molecule type" value="Genomic_DNA"/>
</dbReference>
<dbReference type="CDD" id="cd01173">
    <property type="entry name" value="pyridoxal_pyridoxamine_kinase"/>
    <property type="match status" value="1"/>
</dbReference>
<dbReference type="Gene3D" id="3.40.1190.20">
    <property type="match status" value="1"/>
</dbReference>
<dbReference type="GO" id="GO:0016301">
    <property type="term" value="F:kinase activity"/>
    <property type="evidence" value="ECO:0007669"/>
    <property type="project" value="UniProtKB-KW"/>
</dbReference>
<keyword evidence="9" id="KW-1185">Reference proteome</keyword>
<comment type="subunit">
    <text evidence="6">Homodimer.</text>
</comment>
<dbReference type="HAMAP" id="MF_01639">
    <property type="entry name" value="PdxY"/>
    <property type="match status" value="1"/>
</dbReference>
<keyword evidence="3 6" id="KW-0418">Kinase</keyword>
<comment type="cofactor">
    <cofactor evidence="6">
        <name>Mg(2+)</name>
        <dbReference type="ChEBI" id="CHEBI:18420"/>
    </cofactor>
</comment>
<comment type="caution">
    <text evidence="8">The sequence shown here is derived from an EMBL/GenBank/DDBJ whole genome shotgun (WGS) entry which is preliminary data.</text>
</comment>
<dbReference type="NCBIfam" id="NF004398">
    <property type="entry name" value="PRK05756.1"/>
    <property type="match status" value="1"/>
</dbReference>
<comment type="function">
    <text evidence="6">Pyridoxal kinase involved in the salvage pathway of pyridoxal 5'-phosphate (PLP). Catalyzes the phosphorylation of pyridoxal to PLP.</text>
</comment>
<dbReference type="SUPFAM" id="SSF53613">
    <property type="entry name" value="Ribokinase-like"/>
    <property type="match status" value="1"/>
</dbReference>
<organism evidence="8 9">
    <name type="scientific">Ferrimonas gelatinilytica</name>
    <dbReference type="NCBI Taxonomy" id="1255257"/>
    <lineage>
        <taxon>Bacteria</taxon>
        <taxon>Pseudomonadati</taxon>
        <taxon>Pseudomonadota</taxon>
        <taxon>Gammaproteobacteria</taxon>
        <taxon>Alteromonadales</taxon>
        <taxon>Ferrimonadaceae</taxon>
        <taxon>Ferrimonas</taxon>
    </lineage>
</organism>
<dbReference type="InterPro" id="IPR029056">
    <property type="entry name" value="Ribokinase-like"/>
</dbReference>
<keyword evidence="5 6" id="KW-0460">Magnesium</keyword>
<dbReference type="Pfam" id="PF08543">
    <property type="entry name" value="Phos_pyr_kin"/>
    <property type="match status" value="1"/>
</dbReference>
<keyword evidence="2 6" id="KW-0547">Nucleotide-binding</keyword>
<evidence type="ECO:0000256" key="3">
    <source>
        <dbReference type="ARBA" id="ARBA00022777"/>
    </source>
</evidence>
<dbReference type="InterPro" id="IPR013749">
    <property type="entry name" value="PM/HMP-P_kinase-1"/>
</dbReference>
<evidence type="ECO:0000259" key="7">
    <source>
        <dbReference type="Pfam" id="PF08543"/>
    </source>
</evidence>
<evidence type="ECO:0000313" key="9">
    <source>
        <dbReference type="Proteomes" id="UP001501600"/>
    </source>
</evidence>
<evidence type="ECO:0000256" key="5">
    <source>
        <dbReference type="ARBA" id="ARBA00022842"/>
    </source>
</evidence>
<dbReference type="RefSeq" id="WP_345315861.1">
    <property type="nucleotide sequence ID" value="NZ_BAABLF010000005.1"/>
</dbReference>
<name>A0ABP9RZG2_9GAMM</name>
<feature type="binding site" evidence="6">
    <location>
        <position position="235"/>
    </location>
    <ligand>
        <name>substrate</name>
    </ligand>
</feature>
<dbReference type="PANTHER" id="PTHR10534:SF2">
    <property type="entry name" value="PYRIDOXAL KINASE"/>
    <property type="match status" value="1"/>
</dbReference>
<dbReference type="PANTHER" id="PTHR10534">
    <property type="entry name" value="PYRIDOXAL KINASE"/>
    <property type="match status" value="1"/>
</dbReference>
<comment type="caution">
    <text evidence="6">Lacks conserved residue(s) required for the propagation of feature annotation.</text>
</comment>
<dbReference type="NCBIfam" id="TIGR00687">
    <property type="entry name" value="pyridox_kin"/>
    <property type="match status" value="1"/>
</dbReference>
<comment type="catalytic activity">
    <reaction evidence="6">
        <text>pyridoxal + ATP = pyridoxal 5'-phosphate + ADP + H(+)</text>
        <dbReference type="Rhea" id="RHEA:10224"/>
        <dbReference type="ChEBI" id="CHEBI:15378"/>
        <dbReference type="ChEBI" id="CHEBI:17310"/>
        <dbReference type="ChEBI" id="CHEBI:30616"/>
        <dbReference type="ChEBI" id="CHEBI:456216"/>
        <dbReference type="ChEBI" id="CHEBI:597326"/>
        <dbReference type="EC" id="2.7.1.35"/>
    </reaction>
</comment>
<gene>
    <name evidence="6 8" type="primary">pdxY</name>
    <name evidence="8" type="ORF">GCM10025772_09130</name>
</gene>
<feature type="binding site" evidence="6">
    <location>
        <position position="22"/>
    </location>
    <ligand>
        <name>substrate</name>
    </ligand>
</feature>
<keyword evidence="4 6" id="KW-0067">ATP-binding</keyword>
<keyword evidence="1 6" id="KW-0808">Transferase</keyword>
<feature type="domain" description="Pyridoxamine kinase/Phosphomethylpyrimidine kinase" evidence="7">
    <location>
        <begin position="89"/>
        <end position="257"/>
    </location>
</feature>
<accession>A0ABP9RZG2</accession>
<sequence length="298" mass="32209">MLCARNLNDGDDNPMNILSIQSHVAYGHAGNASAVFPLQRMGCNVWPVHTVMFSNHTGHGSWRGPVFAPDTVAEVIQGIEERGVLPSCEAVLSGYMGAPEMANVILSAVAKVKSANPDALYCCDPVIGDIDRGIFVRPGVPEHFRDTVVRHADILTPNHFEVEFLTGRKVTDLPSALAAARQLIALGPKIVLITSLLRSDGPADQIEMLAVSEQEAWLVAAPLLRFPTPMNGSGDATTALFLAKFLQSQDLKVALEHVAGAMYGLFELTHSRNSRELLLIDSQDRLVSPPQQFTAQPV</sequence>
<evidence type="ECO:0000256" key="2">
    <source>
        <dbReference type="ARBA" id="ARBA00022741"/>
    </source>
</evidence>
<feature type="binding site" evidence="6">
    <location>
        <position position="161"/>
    </location>
    <ligand>
        <name>ATP</name>
        <dbReference type="ChEBI" id="CHEBI:30616"/>
    </ligand>
</feature>
<evidence type="ECO:0000256" key="1">
    <source>
        <dbReference type="ARBA" id="ARBA00022679"/>
    </source>
</evidence>
<evidence type="ECO:0000313" key="8">
    <source>
        <dbReference type="EMBL" id="GAA5188655.1"/>
    </source>
</evidence>
<dbReference type="InterPro" id="IPR004625">
    <property type="entry name" value="PyrdxlKinase"/>
</dbReference>
<evidence type="ECO:0000256" key="6">
    <source>
        <dbReference type="HAMAP-Rule" id="MF_01639"/>
    </source>
</evidence>
<comment type="pathway">
    <text evidence="6">Cofactor metabolism; pyridoxal 5'-phosphate salvage; pyridoxal 5'-phosphate from pyridoxal: step 1/1.</text>
</comment>
<evidence type="ECO:0000256" key="4">
    <source>
        <dbReference type="ARBA" id="ARBA00022840"/>
    </source>
</evidence>
<proteinExistence type="inferred from homology"/>
<feature type="binding site" evidence="6">
    <location>
        <position position="124"/>
    </location>
    <ligand>
        <name>ATP</name>
        <dbReference type="ChEBI" id="CHEBI:30616"/>
    </ligand>
</feature>